<dbReference type="STRING" id="6186.A0A183L424"/>
<evidence type="ECO:0000313" key="3">
    <source>
        <dbReference type="Proteomes" id="UP000279833"/>
    </source>
</evidence>
<evidence type="ECO:0000313" key="2">
    <source>
        <dbReference type="EMBL" id="VDP77650.1"/>
    </source>
</evidence>
<dbReference type="WBParaSite" id="SCUD_0002208501-mRNA-1">
    <property type="protein sequence ID" value="SCUD_0002208501-mRNA-1"/>
    <property type="gene ID" value="SCUD_0002208501"/>
</dbReference>
<organism evidence="4">
    <name type="scientific">Schistosoma curassoni</name>
    <dbReference type="NCBI Taxonomy" id="6186"/>
    <lineage>
        <taxon>Eukaryota</taxon>
        <taxon>Metazoa</taxon>
        <taxon>Spiralia</taxon>
        <taxon>Lophotrochozoa</taxon>
        <taxon>Platyhelminthes</taxon>
        <taxon>Trematoda</taxon>
        <taxon>Digenea</taxon>
        <taxon>Strigeidida</taxon>
        <taxon>Schistosomatoidea</taxon>
        <taxon>Schistosomatidae</taxon>
        <taxon>Schistosoma</taxon>
    </lineage>
</organism>
<evidence type="ECO:0000313" key="4">
    <source>
        <dbReference type="WBParaSite" id="SCUD_0002208501-mRNA-1"/>
    </source>
</evidence>
<reference evidence="4" key="1">
    <citation type="submission" date="2016-06" db="UniProtKB">
        <authorList>
            <consortium name="WormBaseParasite"/>
        </authorList>
    </citation>
    <scope>IDENTIFICATION</scope>
</reference>
<protein>
    <submittedName>
        <fullName evidence="2 4">Uncharacterized protein</fullName>
    </submittedName>
</protein>
<reference evidence="2 3" key="2">
    <citation type="submission" date="2018-11" db="EMBL/GenBank/DDBJ databases">
        <authorList>
            <consortium name="Pathogen Informatics"/>
        </authorList>
    </citation>
    <scope>NUCLEOTIDE SEQUENCE [LARGE SCALE GENOMIC DNA]</scope>
    <source>
        <strain evidence="2">Dakar</strain>
        <strain evidence="3">Dakar, Senegal</strain>
    </source>
</reference>
<dbReference type="Proteomes" id="UP000279833">
    <property type="component" value="Unassembled WGS sequence"/>
</dbReference>
<keyword evidence="3" id="KW-1185">Reference proteome</keyword>
<evidence type="ECO:0000256" key="1">
    <source>
        <dbReference type="SAM" id="MobiDB-lite"/>
    </source>
</evidence>
<name>A0A183L424_9TREM</name>
<gene>
    <name evidence="2" type="ORF">SCUD_LOCUS22083</name>
</gene>
<feature type="region of interest" description="Disordered" evidence="1">
    <location>
        <begin position="62"/>
        <end position="85"/>
    </location>
</feature>
<accession>A0A183L424</accession>
<dbReference type="AlphaFoldDB" id="A0A183L424"/>
<sequence>MQENVISDNVACRPTYLLLEFIEPKIETLKSRVSSKQTIFRIKLPSNQKQINLEMQLSIGSADPTQSEATTNQSISFKNPCKFQN</sequence>
<proteinExistence type="predicted"/>
<dbReference type="EMBL" id="UZAK01048301">
    <property type="protein sequence ID" value="VDP77650.1"/>
    <property type="molecule type" value="Genomic_DNA"/>
</dbReference>